<evidence type="ECO:0000313" key="2">
    <source>
        <dbReference type="EMBL" id="GAK51803.1"/>
    </source>
</evidence>
<evidence type="ECO:0000313" key="3">
    <source>
        <dbReference type="Proteomes" id="UP000030700"/>
    </source>
</evidence>
<gene>
    <name evidence="2" type="ORF">U14_03049</name>
</gene>
<dbReference type="InterPro" id="IPR029046">
    <property type="entry name" value="LolA/LolB/LppX"/>
</dbReference>
<keyword evidence="3" id="KW-1185">Reference proteome</keyword>
<feature type="signal peptide" evidence="1">
    <location>
        <begin position="1"/>
        <end position="32"/>
    </location>
</feature>
<dbReference type="SUPFAM" id="SSF89392">
    <property type="entry name" value="Prokaryotic lipoproteins and lipoprotein localization factors"/>
    <property type="match status" value="1"/>
</dbReference>
<dbReference type="STRING" id="1499966.U14_03049"/>
<reference evidence="2" key="1">
    <citation type="journal article" date="2015" name="PeerJ">
        <title>First genomic representation of candidate bacterial phylum KSB3 points to enhanced environmental sensing as a trigger of wastewater bulking.</title>
        <authorList>
            <person name="Sekiguchi Y."/>
            <person name="Ohashi A."/>
            <person name="Parks D.H."/>
            <person name="Yamauchi T."/>
            <person name="Tyson G.W."/>
            <person name="Hugenholtz P."/>
        </authorList>
    </citation>
    <scope>NUCLEOTIDE SEQUENCE [LARGE SCALE GENOMIC DNA]</scope>
</reference>
<dbReference type="Proteomes" id="UP000030700">
    <property type="component" value="Unassembled WGS sequence"/>
</dbReference>
<dbReference type="AlphaFoldDB" id="A0A081BN37"/>
<organism evidence="2">
    <name type="scientific">Candidatus Moduliflexus flocculans</name>
    <dbReference type="NCBI Taxonomy" id="1499966"/>
    <lineage>
        <taxon>Bacteria</taxon>
        <taxon>Candidatus Moduliflexota</taxon>
        <taxon>Candidatus Moduliflexia</taxon>
        <taxon>Candidatus Moduliflexales</taxon>
        <taxon>Candidatus Moduliflexaceae</taxon>
    </lineage>
</organism>
<dbReference type="Gene3D" id="2.50.20.10">
    <property type="entry name" value="Lipoprotein localisation LolA/LolB/LppX"/>
    <property type="match status" value="1"/>
</dbReference>
<accession>A0A081BN37</accession>
<dbReference type="HOGENOM" id="CLU_890429_0_0_0"/>
<protein>
    <recommendedName>
        <fullName evidence="4">Outer membrane lipoprotein-sorting protein</fullName>
    </recommendedName>
</protein>
<feature type="chain" id="PRO_5001755182" description="Outer membrane lipoprotein-sorting protein" evidence="1">
    <location>
        <begin position="33"/>
        <end position="317"/>
    </location>
</feature>
<keyword evidence="1" id="KW-0732">Signal</keyword>
<proteinExistence type="predicted"/>
<evidence type="ECO:0000256" key="1">
    <source>
        <dbReference type="SAM" id="SignalP"/>
    </source>
</evidence>
<dbReference type="EMBL" id="DF820457">
    <property type="protein sequence ID" value="GAK51803.1"/>
    <property type="molecule type" value="Genomic_DNA"/>
</dbReference>
<sequence>MKIFQHSFCSIRFFRSPIYLAICAAVMLNSCAKPPKLPDILQPVGAEFAKMTTEEVSQAIVERTEHFQSLSGLGKVQIENWEERYKFTQAFVVEKPERFRLEILGPFDQPAIFFTSDAQMLSLYAKKQNIEYRGVASRENLFKLGGVNLSVEDFLLALSGNPPKLDGVTSEWGAAIQEGQYHYLERISFKKNIVQRIWYDTQYRMVSQVQEYMLTNGEMLLNVRFANYRGEQGGYPLPAIIDIERPMDKVRVHIEYQEMDVNQSIDATLFTFTPPTGANVVHIDDTTNQDLGRLAPFEEFRVQRSEQTEGEQSDSQK</sequence>
<name>A0A081BN37_9BACT</name>
<evidence type="ECO:0008006" key="4">
    <source>
        <dbReference type="Google" id="ProtNLM"/>
    </source>
</evidence>